<feature type="compositionally biased region" description="Pro residues" evidence="6">
    <location>
        <begin position="338"/>
        <end position="352"/>
    </location>
</feature>
<comment type="caution">
    <text evidence="9">The sequence shown here is derived from an EMBL/GenBank/DDBJ whole genome shotgun (WGS) entry which is preliminary data.</text>
</comment>
<keyword evidence="5 7" id="KW-0472">Membrane</keyword>
<feature type="transmembrane region" description="Helical" evidence="7">
    <location>
        <begin position="239"/>
        <end position="257"/>
    </location>
</feature>
<feature type="transmembrane region" description="Helical" evidence="7">
    <location>
        <begin position="146"/>
        <end position="165"/>
    </location>
</feature>
<evidence type="ECO:0000256" key="7">
    <source>
        <dbReference type="SAM" id="Phobius"/>
    </source>
</evidence>
<keyword evidence="10" id="KW-1185">Reference proteome</keyword>
<feature type="transmembrane region" description="Helical" evidence="7">
    <location>
        <begin position="119"/>
        <end position="139"/>
    </location>
</feature>
<evidence type="ECO:0000256" key="4">
    <source>
        <dbReference type="ARBA" id="ARBA00022989"/>
    </source>
</evidence>
<evidence type="ECO:0000256" key="1">
    <source>
        <dbReference type="ARBA" id="ARBA00004141"/>
    </source>
</evidence>
<evidence type="ECO:0000256" key="3">
    <source>
        <dbReference type="ARBA" id="ARBA00022692"/>
    </source>
</evidence>
<organism evidence="9 10">
    <name type="scientific">Micromonospora zhanjiangensis</name>
    <dbReference type="NCBI Taxonomy" id="1522057"/>
    <lineage>
        <taxon>Bacteria</taxon>
        <taxon>Bacillati</taxon>
        <taxon>Actinomycetota</taxon>
        <taxon>Actinomycetes</taxon>
        <taxon>Micromonosporales</taxon>
        <taxon>Micromonosporaceae</taxon>
        <taxon>Micromonospora</taxon>
    </lineage>
</organism>
<sequence length="374" mass="38683">MRVSNSLAVLLCVGGMAIVGSSVSISQLLLDYPPLTGQAVRYALAAVALFAVAVLFPGLSAPIPRPQWRYDARAAGRVARHRPVRPSGRDWLTLTLLAATGMAAFSACIMYALPHADPAVLGTVIGTAPLGFALLGPLLAGRRPAVRLLAAAVLVVAGTVLVEGGGRADRIGLVLAFGALGGEIAFTALAAAILPRLGPVRVAAYSCALAVPLLLAASVPAGEVDRWRLPTRTEAATLVYLAALMTVVAFLAWFVGLRRLGVERAGMICGVMPIATLLTAAAQAGEPPRLDQSAGVLVVTVGLALGLTRRPDRPRHAQLALSAAPEEPPAPADHDRPGPPPTPRPTPRPTPLPRRRPMTGDAVTTGTDLAVTKR</sequence>
<evidence type="ECO:0000256" key="5">
    <source>
        <dbReference type="ARBA" id="ARBA00023136"/>
    </source>
</evidence>
<feature type="region of interest" description="Disordered" evidence="6">
    <location>
        <begin position="312"/>
        <end position="374"/>
    </location>
</feature>
<dbReference type="PANTHER" id="PTHR32322:SF2">
    <property type="entry name" value="EAMA DOMAIN-CONTAINING PROTEIN"/>
    <property type="match status" value="1"/>
</dbReference>
<comment type="similarity">
    <text evidence="2">Belongs to the EamA transporter family.</text>
</comment>
<evidence type="ECO:0000256" key="2">
    <source>
        <dbReference type="ARBA" id="ARBA00007362"/>
    </source>
</evidence>
<dbReference type="InterPro" id="IPR050638">
    <property type="entry name" value="AA-Vitamin_Transporters"/>
</dbReference>
<dbReference type="Pfam" id="PF00892">
    <property type="entry name" value="EamA"/>
    <property type="match status" value="2"/>
</dbReference>
<protein>
    <submittedName>
        <fullName evidence="9">DMT family transporter</fullName>
    </submittedName>
</protein>
<evidence type="ECO:0000256" key="6">
    <source>
        <dbReference type="SAM" id="MobiDB-lite"/>
    </source>
</evidence>
<name>A0ABV8KRT4_9ACTN</name>
<dbReference type="Proteomes" id="UP001595868">
    <property type="component" value="Unassembled WGS sequence"/>
</dbReference>
<dbReference type="InterPro" id="IPR037185">
    <property type="entry name" value="EmrE-like"/>
</dbReference>
<reference evidence="10" key="1">
    <citation type="journal article" date="2019" name="Int. J. Syst. Evol. Microbiol.">
        <title>The Global Catalogue of Microorganisms (GCM) 10K type strain sequencing project: providing services to taxonomists for standard genome sequencing and annotation.</title>
        <authorList>
            <consortium name="The Broad Institute Genomics Platform"/>
            <consortium name="The Broad Institute Genome Sequencing Center for Infectious Disease"/>
            <person name="Wu L."/>
            <person name="Ma J."/>
        </authorList>
    </citation>
    <scope>NUCLEOTIDE SEQUENCE [LARGE SCALE GENOMIC DNA]</scope>
    <source>
        <strain evidence="10">2902at01</strain>
    </source>
</reference>
<feature type="transmembrane region" description="Helical" evidence="7">
    <location>
        <begin position="202"/>
        <end position="219"/>
    </location>
</feature>
<evidence type="ECO:0000259" key="8">
    <source>
        <dbReference type="Pfam" id="PF00892"/>
    </source>
</evidence>
<dbReference type="EMBL" id="JBHSBN010000018">
    <property type="protein sequence ID" value="MFC4108774.1"/>
    <property type="molecule type" value="Genomic_DNA"/>
</dbReference>
<evidence type="ECO:0000313" key="9">
    <source>
        <dbReference type="EMBL" id="MFC4108774.1"/>
    </source>
</evidence>
<comment type="subcellular location">
    <subcellularLocation>
        <location evidence="1">Membrane</location>
        <topology evidence="1">Multi-pass membrane protein</topology>
    </subcellularLocation>
</comment>
<evidence type="ECO:0000313" key="10">
    <source>
        <dbReference type="Proteomes" id="UP001595868"/>
    </source>
</evidence>
<dbReference type="InterPro" id="IPR000620">
    <property type="entry name" value="EamA_dom"/>
</dbReference>
<feature type="domain" description="EamA" evidence="8">
    <location>
        <begin position="8"/>
        <end position="162"/>
    </location>
</feature>
<dbReference type="SUPFAM" id="SSF103481">
    <property type="entry name" value="Multidrug resistance efflux transporter EmrE"/>
    <property type="match status" value="2"/>
</dbReference>
<feature type="transmembrane region" description="Helical" evidence="7">
    <location>
        <begin position="42"/>
        <end position="63"/>
    </location>
</feature>
<accession>A0ABV8KRT4</accession>
<dbReference type="PANTHER" id="PTHR32322">
    <property type="entry name" value="INNER MEMBRANE TRANSPORTER"/>
    <property type="match status" value="1"/>
</dbReference>
<keyword evidence="4 7" id="KW-1133">Transmembrane helix</keyword>
<gene>
    <name evidence="9" type="ORF">ACFOX0_22925</name>
</gene>
<dbReference type="RefSeq" id="WP_377549466.1">
    <property type="nucleotide sequence ID" value="NZ_JBHSBN010000018.1"/>
</dbReference>
<feature type="transmembrane region" description="Helical" evidence="7">
    <location>
        <begin position="171"/>
        <end position="195"/>
    </location>
</feature>
<keyword evidence="3 7" id="KW-0812">Transmembrane</keyword>
<feature type="domain" description="EamA" evidence="8">
    <location>
        <begin position="185"/>
        <end position="305"/>
    </location>
</feature>
<proteinExistence type="inferred from homology"/>
<feature type="transmembrane region" description="Helical" evidence="7">
    <location>
        <begin position="91"/>
        <end position="113"/>
    </location>
</feature>